<dbReference type="PANTHER" id="PTHR24273:SF32">
    <property type="entry name" value="HYALIN"/>
    <property type="match status" value="1"/>
</dbReference>
<feature type="domain" description="SUEL-type lectin" evidence="4">
    <location>
        <begin position="76"/>
        <end position="162"/>
    </location>
</feature>
<proteinExistence type="predicted"/>
<dbReference type="InterPro" id="IPR026341">
    <property type="entry name" value="T9SS_type_B"/>
</dbReference>
<dbReference type="GO" id="GO:0007155">
    <property type="term" value="P:cell adhesion"/>
    <property type="evidence" value="ECO:0007669"/>
    <property type="project" value="InterPro"/>
</dbReference>
<dbReference type="Gene3D" id="2.60.40.10">
    <property type="entry name" value="Immunoglobulins"/>
    <property type="match status" value="1"/>
</dbReference>
<evidence type="ECO:0000256" key="3">
    <source>
        <dbReference type="SAM" id="SignalP"/>
    </source>
</evidence>
<dbReference type="Gene3D" id="2.60.120.740">
    <property type="match status" value="1"/>
</dbReference>
<dbReference type="NCBIfam" id="TIGR04131">
    <property type="entry name" value="Bac_Flav_CTERM"/>
    <property type="match status" value="1"/>
</dbReference>
<dbReference type="EMBL" id="FRBT01000004">
    <property type="protein sequence ID" value="SHM22021.1"/>
    <property type="molecule type" value="Genomic_DNA"/>
</dbReference>
<dbReference type="SUPFAM" id="SSF103647">
    <property type="entry name" value="TSP type-3 repeat"/>
    <property type="match status" value="1"/>
</dbReference>
<dbReference type="InterPro" id="IPR003410">
    <property type="entry name" value="HYR_dom"/>
</dbReference>
<dbReference type="InterPro" id="IPR013783">
    <property type="entry name" value="Ig-like_fold"/>
</dbReference>
<dbReference type="PROSITE" id="PS51234">
    <property type="entry name" value="TSP3"/>
    <property type="match status" value="1"/>
</dbReference>
<keyword evidence="2" id="KW-0677">Repeat</keyword>
<feature type="signal peptide" evidence="3">
    <location>
        <begin position="1"/>
        <end position="21"/>
    </location>
</feature>
<dbReference type="GO" id="GO:0005509">
    <property type="term" value="F:calcium ion binding"/>
    <property type="evidence" value="ECO:0007669"/>
    <property type="project" value="InterPro"/>
</dbReference>
<dbReference type="InterPro" id="IPR017897">
    <property type="entry name" value="Thrombospondin_3_rpt"/>
</dbReference>
<sequence>MKLKLLFLVSVIFLFCNMIHAQNPPIVKTKNITVKLDAAGNVTVNALDVDNGSTDNTGIASYMLTTSDAGTVCATAIEGNDLNITAPTGSIFTTVDFASYGTPNGSCGSFSLSSCHSANSQSVVSSYLINKNSATIPANNTVFLGDPCGNIGKRLYVSASYEPTAATLKPSLSFNCSNIGDNTVTLVVTDTDGNKSYATATIKVIDDIAPIITCPANISVNNDAGKCGAVVTFATPSFTDNCGSNGLPVVLTFTNAGALERFGPTQAQCDGVYGAGVVTINTQGIQEWKVPTTGKYSIRALGAQGGLNSVNTIAKPGLGADMYGEFNLVAGDVLKILVGQTGGETNIACTAAYRASGGGGGSFVTTSSNVPLIVAGGGNGVGWQSFTANGPGAKVTNTGTGGGTKKGRAGSGGGLVGNGISYRGADFGLSFINGGAGGDRSQCFSGVGGFGGGSGSEYEGGAGGGYTGGNSVTTNSYSDPNLDDGAGSFNAGTNQTNIGNANSGMGKVVITLLSSPLVPSQTDVTGLTSGSLFPVGTTTLKYKITDKSGNTSTECSFDITVTDNQKPVIVSNGNKNVNVDADVCGANVTVSATATDNCTVGTPTGVRSDAKLLTDVYPVGTTTIAWNVTDVNGNNALEVIQTVIVTDNQKPVIVSNGNKNINVDTDVCGANVTVSASATDNCTVGTPTGVRSDAKLLTDVYPVGTTTINWNVTDVNGNDAVEVIQTVTVTDNQIPVITSNGDQNVNVDTDVCGANVTVSATATDNCTVGTPAGVRSDAKLLTDVYPVGTTTIAWNVTDVNGNDAVEVIQTVTVTDNQVPVITSNGDQNVNVDTDVCGANVTVSASATDNCTVGTPAGVRSDAKLLTDVYPVGTTTITWNVTDVNGNDAVEVIQTIIVTDNQIPVITSNGDQNVNIDTNLCGANVTVSASATDNCSVGIPTGVRSDAKLLTDLYPVGTTTIKWNVKDVNGNDAVEVIQTITVRDNQIPVIVSNGNKNVNVDTNVCGANVTVLATATDNCTVGIPTGVRSDAKLLTDVYPVGTTTIKWNVQDGSGNNAVEVVQTVTVTDNQKPVIVSNGNKNVNVDANLCGANVIVSATATDNCTVGTPTGVRSDAKLLTDVYPVGTTTIIWNVKDVNGNDATAITQTVKVTDNTLPTVRTKNLTVALDAAGNASITANQIDNGSSDACGIASVTVSPNTFSCNNVGANTVTLTVTDVNGNKSSATATVTVQDNILPVAKAKDLTVELDDAGNASISANQINNGSSDNCGIAGVTLDKLSFNCTNVGVNTVILTVKDKAGNTATATAKVTVVNTFGDNDKDGIPDNCDDDDDNDGISDSLDNCPITFNPYQEDRNHNGIGDACDKDQINISEAFTPNGDGINDTWVISNIEYYPASTVRVFNRWGTEVFVARNYQNDWDGHYKGNSGSLPESSSYYYQLDLDGDGKIDREGWIYINR</sequence>
<dbReference type="Proteomes" id="UP000184028">
    <property type="component" value="Unassembled WGS sequence"/>
</dbReference>
<dbReference type="Pfam" id="PF02494">
    <property type="entry name" value="HYR"/>
    <property type="match status" value="1"/>
</dbReference>
<feature type="chain" id="PRO_5012952149" evidence="3">
    <location>
        <begin position="22"/>
        <end position="1455"/>
    </location>
</feature>
<dbReference type="RefSeq" id="WP_082815794.1">
    <property type="nucleotide sequence ID" value="NZ_FRBT01000004.1"/>
</dbReference>
<dbReference type="GO" id="GO:0030246">
    <property type="term" value="F:carbohydrate binding"/>
    <property type="evidence" value="ECO:0007669"/>
    <property type="project" value="InterPro"/>
</dbReference>
<dbReference type="STRING" id="946677.SAMN05444484_104415"/>
<reference evidence="7" key="1">
    <citation type="submission" date="2016-11" db="EMBL/GenBank/DDBJ databases">
        <authorList>
            <person name="Varghese N."/>
            <person name="Submissions S."/>
        </authorList>
    </citation>
    <scope>NUCLEOTIDE SEQUENCE [LARGE SCALE GENOMIC DNA]</scope>
    <source>
        <strain evidence="7">DSM 24724</strain>
    </source>
</reference>
<gene>
    <name evidence="6" type="ORF">SAMN05444484_104415</name>
</gene>
<feature type="domain" description="HYR" evidence="5">
    <location>
        <begin position="475"/>
        <end position="563"/>
    </location>
</feature>
<evidence type="ECO:0000259" key="4">
    <source>
        <dbReference type="PROSITE" id="PS50228"/>
    </source>
</evidence>
<dbReference type="CDD" id="cd22842">
    <property type="entry name" value="Gal_Rha_Lectin_BGal"/>
    <property type="match status" value="1"/>
</dbReference>
<evidence type="ECO:0000256" key="2">
    <source>
        <dbReference type="ARBA" id="ARBA00022737"/>
    </source>
</evidence>
<dbReference type="InterPro" id="IPR028974">
    <property type="entry name" value="TSP_type-3_rpt"/>
</dbReference>
<dbReference type="InterPro" id="IPR003367">
    <property type="entry name" value="Thrombospondin_3-like_rpt"/>
</dbReference>
<dbReference type="Pfam" id="PF13585">
    <property type="entry name" value="CHU_C"/>
    <property type="match status" value="1"/>
</dbReference>
<accession>A0A1M7H0D6</accession>
<dbReference type="PANTHER" id="PTHR24273">
    <property type="entry name" value="FI04643P-RELATED"/>
    <property type="match status" value="1"/>
</dbReference>
<dbReference type="InterPro" id="IPR043159">
    <property type="entry name" value="Lectin_gal-bd_sf"/>
</dbReference>
<dbReference type="PROSITE" id="PS50228">
    <property type="entry name" value="SUEL_LECTIN"/>
    <property type="match status" value="1"/>
</dbReference>
<keyword evidence="1 3" id="KW-0732">Signal</keyword>
<dbReference type="Pfam" id="PF02412">
    <property type="entry name" value="TSP_3"/>
    <property type="match status" value="2"/>
</dbReference>
<dbReference type="Gene3D" id="4.10.1080.10">
    <property type="entry name" value="TSP type-3 repeat"/>
    <property type="match status" value="1"/>
</dbReference>
<dbReference type="InterPro" id="IPR000922">
    <property type="entry name" value="Lectin_gal-bd_dom"/>
</dbReference>
<evidence type="ECO:0000313" key="6">
    <source>
        <dbReference type="EMBL" id="SHM22021.1"/>
    </source>
</evidence>
<dbReference type="OrthoDB" id="9805017at2"/>
<dbReference type="PROSITE" id="PS50825">
    <property type="entry name" value="HYR"/>
    <property type="match status" value="1"/>
</dbReference>
<evidence type="ECO:0000259" key="5">
    <source>
        <dbReference type="PROSITE" id="PS50825"/>
    </source>
</evidence>
<evidence type="ECO:0000313" key="7">
    <source>
        <dbReference type="Proteomes" id="UP000184028"/>
    </source>
</evidence>
<dbReference type="Pfam" id="PF02140">
    <property type="entry name" value="SUEL_Lectin"/>
    <property type="match status" value="1"/>
</dbReference>
<protein>
    <submittedName>
        <fullName evidence="6">Gliding motility-associated C-terminal domain-containing protein</fullName>
    </submittedName>
</protein>
<organism evidence="6 7">
    <name type="scientific">Flavobacterium chilense</name>
    <dbReference type="NCBI Taxonomy" id="946677"/>
    <lineage>
        <taxon>Bacteria</taxon>
        <taxon>Pseudomonadati</taxon>
        <taxon>Bacteroidota</taxon>
        <taxon>Flavobacteriia</taxon>
        <taxon>Flavobacteriales</taxon>
        <taxon>Flavobacteriaceae</taxon>
        <taxon>Flavobacterium</taxon>
    </lineage>
</organism>
<keyword evidence="7" id="KW-1185">Reference proteome</keyword>
<evidence type="ECO:0000256" key="1">
    <source>
        <dbReference type="ARBA" id="ARBA00022729"/>
    </source>
</evidence>
<name>A0A1M7H0D6_9FLAO</name>